<sequence length="139" mass="15716">MRIAVDTNVLVRLLTNDHPEQVRMAVDAIRNAEQICVPTHVFCELVWVLSRTYEYGLDDIQKALESLIQLDGLIYAEDEVAAGMEQLRLGGDFADGINEYTGNIMGANQFVTFDKKAVTIMKKRHRNALYLKSDNKPKS</sequence>
<evidence type="ECO:0000313" key="2">
    <source>
        <dbReference type="EMBL" id="QRQ82874.1"/>
    </source>
</evidence>
<dbReference type="PANTHER" id="PTHR39664:SF2">
    <property type="entry name" value="NUCLEIC ACID-BINDING PROTEIN, CONTAINING PIN DOMAIN-RELATED"/>
    <property type="match status" value="1"/>
</dbReference>
<dbReference type="EMBL" id="CP069798">
    <property type="protein sequence ID" value="QRQ82874.1"/>
    <property type="molecule type" value="Genomic_DNA"/>
</dbReference>
<dbReference type="KEGG" id="ptes:JQU52_05705"/>
<proteinExistence type="predicted"/>
<protein>
    <submittedName>
        <fullName evidence="2">Type II toxin-antitoxin system VapC family toxin</fullName>
    </submittedName>
</protein>
<accession>A0A892ZMM8</accession>
<dbReference type="Gene3D" id="3.40.50.1010">
    <property type="entry name" value="5'-nuclease"/>
    <property type="match status" value="1"/>
</dbReference>
<organism evidence="2 3">
    <name type="scientific">Paralysiella testudinis</name>
    <dbReference type="NCBI Taxonomy" id="2809020"/>
    <lineage>
        <taxon>Bacteria</taxon>
        <taxon>Pseudomonadati</taxon>
        <taxon>Pseudomonadota</taxon>
        <taxon>Betaproteobacteria</taxon>
        <taxon>Neisseriales</taxon>
        <taxon>Neisseriaceae</taxon>
        <taxon>Paralysiella</taxon>
    </lineage>
</organism>
<name>A0A892ZMM8_9NEIS</name>
<evidence type="ECO:0000259" key="1">
    <source>
        <dbReference type="Pfam" id="PF01850"/>
    </source>
</evidence>
<reference evidence="2" key="1">
    <citation type="submission" date="2021-02" db="EMBL/GenBank/DDBJ databases">
        <title>Neisseriaceae sp. 26B isolated from the cloaca of a Common Toad-headed Turtle (Mesoclemmys nasuta).</title>
        <authorList>
            <person name="Spergser J."/>
            <person name="Busse H.-J."/>
        </authorList>
    </citation>
    <scope>NUCLEOTIDE SEQUENCE</scope>
    <source>
        <strain evidence="2">26B</strain>
    </source>
</reference>
<dbReference type="AlphaFoldDB" id="A0A892ZMM8"/>
<dbReference type="RefSeq" id="WP_230340168.1">
    <property type="nucleotide sequence ID" value="NZ_CP069798.1"/>
</dbReference>
<evidence type="ECO:0000313" key="3">
    <source>
        <dbReference type="Proteomes" id="UP000653156"/>
    </source>
</evidence>
<keyword evidence="3" id="KW-1185">Reference proteome</keyword>
<dbReference type="SUPFAM" id="SSF88723">
    <property type="entry name" value="PIN domain-like"/>
    <property type="match status" value="1"/>
</dbReference>
<gene>
    <name evidence="2" type="ORF">JQU52_05705</name>
</gene>
<dbReference type="CDD" id="cd18683">
    <property type="entry name" value="PIN_VapC-like"/>
    <property type="match status" value="1"/>
</dbReference>
<dbReference type="Pfam" id="PF01850">
    <property type="entry name" value="PIN"/>
    <property type="match status" value="1"/>
</dbReference>
<dbReference type="Proteomes" id="UP000653156">
    <property type="component" value="Chromosome"/>
</dbReference>
<dbReference type="InterPro" id="IPR029060">
    <property type="entry name" value="PIN-like_dom_sf"/>
</dbReference>
<dbReference type="InterPro" id="IPR002716">
    <property type="entry name" value="PIN_dom"/>
</dbReference>
<dbReference type="PANTHER" id="PTHR39664">
    <property type="match status" value="1"/>
</dbReference>
<feature type="domain" description="PIN" evidence="1">
    <location>
        <begin position="3"/>
        <end position="97"/>
    </location>
</feature>